<keyword evidence="6 9" id="KW-0028">Amino-acid biosynthesis</keyword>
<comment type="subcellular location">
    <subcellularLocation>
        <location evidence="2 9">Cytoplasm</location>
    </subcellularLocation>
</comment>
<dbReference type="InterPro" id="IPR006062">
    <property type="entry name" value="His_biosynth"/>
</dbReference>
<dbReference type="InterPro" id="IPR023016">
    <property type="entry name" value="HisA/PriA"/>
</dbReference>
<keyword evidence="7 9" id="KW-0368">Histidine biosynthesis</keyword>
<evidence type="ECO:0000256" key="2">
    <source>
        <dbReference type="ARBA" id="ARBA00004496"/>
    </source>
</evidence>
<accession>A0A9D7SES9</accession>
<protein>
    <recommendedName>
        <fullName evidence="9">1-(5-phosphoribosyl)-5-[(5-phosphoribosylamino)methylideneamino] imidazole-4-carboxamide isomerase</fullName>
        <ecNumber evidence="9">5.3.1.16</ecNumber>
    </recommendedName>
    <alternativeName>
        <fullName evidence="9">Phosphoribosylformimino-5-aminoimidazole carboxamide ribotide isomerase</fullName>
    </alternativeName>
</protein>
<comment type="catalytic activity">
    <reaction evidence="1 9">
        <text>1-(5-phospho-beta-D-ribosyl)-5-[(5-phospho-beta-D-ribosylamino)methylideneamino]imidazole-4-carboxamide = 5-[(5-phospho-1-deoxy-D-ribulos-1-ylimino)methylamino]-1-(5-phospho-beta-D-ribosyl)imidazole-4-carboxamide</text>
        <dbReference type="Rhea" id="RHEA:15469"/>
        <dbReference type="ChEBI" id="CHEBI:58435"/>
        <dbReference type="ChEBI" id="CHEBI:58525"/>
        <dbReference type="EC" id="5.3.1.16"/>
    </reaction>
</comment>
<dbReference type="Gene3D" id="3.20.20.70">
    <property type="entry name" value="Aldolase class I"/>
    <property type="match status" value="1"/>
</dbReference>
<evidence type="ECO:0000256" key="7">
    <source>
        <dbReference type="ARBA" id="ARBA00023102"/>
    </source>
</evidence>
<dbReference type="GO" id="GO:0003949">
    <property type="term" value="F:1-(5-phosphoribosyl)-5-[(5-phosphoribosylamino)methylideneamino]imidazole-4-carboxamide isomerase activity"/>
    <property type="evidence" value="ECO:0007669"/>
    <property type="project" value="UniProtKB-UniRule"/>
</dbReference>
<reference evidence="11" key="1">
    <citation type="submission" date="2020-10" db="EMBL/GenBank/DDBJ databases">
        <title>Connecting structure to function with the recovery of over 1000 high-quality activated sludge metagenome-assembled genomes encoding full-length rRNA genes using long-read sequencing.</title>
        <authorList>
            <person name="Singleton C.M."/>
            <person name="Petriglieri F."/>
            <person name="Kristensen J.M."/>
            <person name="Kirkegaard R.H."/>
            <person name="Michaelsen T.Y."/>
            <person name="Andersen M.H."/>
            <person name="Karst S.M."/>
            <person name="Dueholm M.S."/>
            <person name="Nielsen P.H."/>
            <person name="Albertsen M."/>
        </authorList>
    </citation>
    <scope>NUCLEOTIDE SEQUENCE</scope>
    <source>
        <strain evidence="11">Skiv_18-Q3-R9-52_MAXAC.067</strain>
    </source>
</reference>
<dbReference type="GO" id="GO:0000162">
    <property type="term" value="P:L-tryptophan biosynthetic process"/>
    <property type="evidence" value="ECO:0007669"/>
    <property type="project" value="TreeGrafter"/>
</dbReference>
<comment type="caution">
    <text evidence="11">The sequence shown here is derived from an EMBL/GenBank/DDBJ whole genome shotgun (WGS) entry which is preliminary data.</text>
</comment>
<dbReference type="HAMAP" id="MF_01014">
    <property type="entry name" value="HisA"/>
    <property type="match status" value="1"/>
</dbReference>
<dbReference type="CDD" id="cd04732">
    <property type="entry name" value="HisA"/>
    <property type="match status" value="1"/>
</dbReference>
<dbReference type="EMBL" id="JADKIO010000005">
    <property type="protein sequence ID" value="MBK9796269.1"/>
    <property type="molecule type" value="Genomic_DNA"/>
</dbReference>
<dbReference type="PANTHER" id="PTHR43090">
    <property type="entry name" value="1-(5-PHOSPHORIBOSYL)-5-[(5-PHOSPHORIBOSYLAMINO)METHYLIDENEAMINO] IMIDAZOLE-4-CARBOXAMIDE ISOMERASE"/>
    <property type="match status" value="1"/>
</dbReference>
<evidence type="ECO:0000256" key="6">
    <source>
        <dbReference type="ARBA" id="ARBA00022605"/>
    </source>
</evidence>
<dbReference type="GO" id="GO:0005737">
    <property type="term" value="C:cytoplasm"/>
    <property type="evidence" value="ECO:0007669"/>
    <property type="project" value="UniProtKB-SubCell"/>
</dbReference>
<keyword evidence="5 9" id="KW-0963">Cytoplasm</keyword>
<evidence type="ECO:0000256" key="8">
    <source>
        <dbReference type="ARBA" id="ARBA00023235"/>
    </source>
</evidence>
<dbReference type="Pfam" id="PF00977">
    <property type="entry name" value="His_biosynth"/>
    <property type="match status" value="1"/>
</dbReference>
<evidence type="ECO:0000256" key="1">
    <source>
        <dbReference type="ARBA" id="ARBA00000901"/>
    </source>
</evidence>
<proteinExistence type="inferred from homology"/>
<dbReference type="InterPro" id="IPR011060">
    <property type="entry name" value="RibuloseP-bd_barrel"/>
</dbReference>
<dbReference type="InterPro" id="IPR044524">
    <property type="entry name" value="Isoase_HisA-like"/>
</dbReference>
<evidence type="ECO:0000256" key="5">
    <source>
        <dbReference type="ARBA" id="ARBA00022490"/>
    </source>
</evidence>
<organism evidence="11 12">
    <name type="scientific">Candidatus Geothrix skivensis</name>
    <dbReference type="NCBI Taxonomy" id="2954439"/>
    <lineage>
        <taxon>Bacteria</taxon>
        <taxon>Pseudomonadati</taxon>
        <taxon>Acidobacteriota</taxon>
        <taxon>Holophagae</taxon>
        <taxon>Holophagales</taxon>
        <taxon>Holophagaceae</taxon>
        <taxon>Geothrix</taxon>
    </lineage>
</organism>
<dbReference type="SUPFAM" id="SSF51366">
    <property type="entry name" value="Ribulose-phoshate binding barrel"/>
    <property type="match status" value="1"/>
</dbReference>
<sequence>MQLIPSLDLMSGRLVRLRHGDPKQATFYDLDPADWITQLAEAGAQRIHLVDLDGAFGRPRQGRFTEFPARHPEIRFQVGGGLRDRRAIEEVLDLGFDAVVGTLAVEQPSALKGLSSNHVIAALDLKGDRIVTRGWQAPSACASTDVFEALRTLGFHRALVTDVSRDGTLEGPGIEAATWVTGEGFRVQASGGVKAITDLEPLTRVPGIVGAISGKALMEGFILLDDPRTRAALQGTA</sequence>
<feature type="active site" description="Proton acceptor" evidence="9">
    <location>
        <position position="8"/>
    </location>
</feature>
<comment type="similarity">
    <text evidence="4 9 10">Belongs to the HisA/HisF family.</text>
</comment>
<comment type="pathway">
    <text evidence="3 9">Amino-acid biosynthesis; L-histidine biosynthesis; L-histidine from 5-phospho-alpha-D-ribose 1-diphosphate: step 4/9.</text>
</comment>
<dbReference type="Proteomes" id="UP000886657">
    <property type="component" value="Unassembled WGS sequence"/>
</dbReference>
<evidence type="ECO:0000313" key="11">
    <source>
        <dbReference type="EMBL" id="MBK9796269.1"/>
    </source>
</evidence>
<dbReference type="AlphaFoldDB" id="A0A9D7SES9"/>
<evidence type="ECO:0000313" key="12">
    <source>
        <dbReference type="Proteomes" id="UP000886657"/>
    </source>
</evidence>
<evidence type="ECO:0000256" key="9">
    <source>
        <dbReference type="HAMAP-Rule" id="MF_01014"/>
    </source>
</evidence>
<dbReference type="GO" id="GO:0000105">
    <property type="term" value="P:L-histidine biosynthetic process"/>
    <property type="evidence" value="ECO:0007669"/>
    <property type="project" value="UniProtKB-UniRule"/>
</dbReference>
<feature type="active site" description="Proton donor" evidence="9">
    <location>
        <position position="124"/>
    </location>
</feature>
<name>A0A9D7SES9_9BACT</name>
<evidence type="ECO:0000256" key="4">
    <source>
        <dbReference type="ARBA" id="ARBA00009667"/>
    </source>
</evidence>
<dbReference type="InterPro" id="IPR013785">
    <property type="entry name" value="Aldolase_TIM"/>
</dbReference>
<gene>
    <name evidence="9" type="primary">hisA</name>
    <name evidence="11" type="ORF">IPP58_07200</name>
</gene>
<keyword evidence="8 9" id="KW-0413">Isomerase</keyword>
<dbReference type="PANTHER" id="PTHR43090:SF2">
    <property type="entry name" value="1-(5-PHOSPHORIBOSYL)-5-[(5-PHOSPHORIBOSYLAMINO)METHYLIDENEAMINO] IMIDAZOLE-4-CARBOXAMIDE ISOMERASE"/>
    <property type="match status" value="1"/>
</dbReference>
<dbReference type="EC" id="5.3.1.16" evidence="9"/>
<evidence type="ECO:0000256" key="3">
    <source>
        <dbReference type="ARBA" id="ARBA00005133"/>
    </source>
</evidence>
<evidence type="ECO:0000256" key="10">
    <source>
        <dbReference type="RuleBase" id="RU003657"/>
    </source>
</evidence>